<keyword evidence="12" id="KW-0496">Mitochondrion</keyword>
<evidence type="ECO:0000256" key="10">
    <source>
        <dbReference type="ARBA" id="ARBA00023002"/>
    </source>
</evidence>
<evidence type="ECO:0000256" key="14">
    <source>
        <dbReference type="ARBA" id="ARBA00061137"/>
    </source>
</evidence>
<comment type="subunit">
    <text evidence="3">Homotetramer.</text>
</comment>
<feature type="domain" description="Cytochrome b5 heme-binding" evidence="23">
    <location>
        <begin position="2"/>
        <end position="79"/>
    </location>
</feature>
<keyword evidence="4" id="KW-0813">Transport</keyword>
<evidence type="ECO:0000256" key="21">
    <source>
        <dbReference type="RuleBase" id="RU362121"/>
    </source>
</evidence>
<evidence type="ECO:0000256" key="8">
    <source>
        <dbReference type="ARBA" id="ARBA00022723"/>
    </source>
</evidence>
<dbReference type="GO" id="GO:0046872">
    <property type="term" value="F:metal ion binding"/>
    <property type="evidence" value="ECO:0007669"/>
    <property type="project" value="UniProtKB-UniRule"/>
</dbReference>
<dbReference type="GO" id="GO:0005758">
    <property type="term" value="C:mitochondrial intermembrane space"/>
    <property type="evidence" value="ECO:0007669"/>
    <property type="project" value="UniProtKB-SubCell"/>
</dbReference>
<dbReference type="CDD" id="cd02922">
    <property type="entry name" value="FCB2_FMN"/>
    <property type="match status" value="1"/>
</dbReference>
<comment type="similarity">
    <text evidence="15">In the N-terminal section; belongs to the cytochrome b5 family.</text>
</comment>
<evidence type="ECO:0000256" key="3">
    <source>
        <dbReference type="ARBA" id="ARBA00011881"/>
    </source>
</evidence>
<accession>A0A139A8Q8</accession>
<evidence type="ECO:0000256" key="19">
    <source>
        <dbReference type="ARBA" id="ARBA00078774"/>
    </source>
</evidence>
<dbReference type="OMA" id="MTDWETP"/>
<evidence type="ECO:0000313" key="26">
    <source>
        <dbReference type="Proteomes" id="UP000070544"/>
    </source>
</evidence>
<keyword evidence="11 21" id="KW-0408">Iron</keyword>
<evidence type="ECO:0000256" key="4">
    <source>
        <dbReference type="ARBA" id="ARBA00022448"/>
    </source>
</evidence>
<evidence type="ECO:0000256" key="16">
    <source>
        <dbReference type="ARBA" id="ARBA00066458"/>
    </source>
</evidence>
<dbReference type="SUPFAM" id="SSF51395">
    <property type="entry name" value="FMN-linked oxidoreductases"/>
    <property type="match status" value="1"/>
</dbReference>
<evidence type="ECO:0000256" key="7">
    <source>
        <dbReference type="ARBA" id="ARBA00022643"/>
    </source>
</evidence>
<dbReference type="FunFam" id="3.10.120.10:FF:000009">
    <property type="entry name" value="Cytochrome b2, mitochondrial, putative"/>
    <property type="match status" value="1"/>
</dbReference>
<comment type="catalytic activity">
    <reaction evidence="13">
        <text>(S)-lactate + 2 Fe(III)-[cytochrome c] = 2 Fe(II)-[cytochrome c] + pyruvate + 2 H(+)</text>
        <dbReference type="Rhea" id="RHEA:19909"/>
        <dbReference type="Rhea" id="RHEA-COMP:10350"/>
        <dbReference type="Rhea" id="RHEA-COMP:14399"/>
        <dbReference type="ChEBI" id="CHEBI:15361"/>
        <dbReference type="ChEBI" id="CHEBI:15378"/>
        <dbReference type="ChEBI" id="CHEBI:16651"/>
        <dbReference type="ChEBI" id="CHEBI:29033"/>
        <dbReference type="ChEBI" id="CHEBI:29034"/>
        <dbReference type="EC" id="1.1.2.3"/>
    </reaction>
    <physiologicalReaction direction="left-to-right" evidence="13">
        <dbReference type="Rhea" id="RHEA:19910"/>
    </physiologicalReaction>
</comment>
<dbReference type="EC" id="1.1.2.3" evidence="16"/>
<evidence type="ECO:0000256" key="18">
    <source>
        <dbReference type="ARBA" id="ARBA00075949"/>
    </source>
</evidence>
<dbReference type="SUPFAM" id="SSF55856">
    <property type="entry name" value="Cytochrome b5-like heme/steroid binding domain"/>
    <property type="match status" value="1"/>
</dbReference>
<dbReference type="Pfam" id="PF00173">
    <property type="entry name" value="Cyt-b5"/>
    <property type="match status" value="1"/>
</dbReference>
<keyword evidence="8 21" id="KW-0479">Metal-binding</keyword>
<dbReference type="InterPro" id="IPR013785">
    <property type="entry name" value="Aldolase_TIM"/>
</dbReference>
<evidence type="ECO:0000259" key="24">
    <source>
        <dbReference type="PROSITE" id="PS51349"/>
    </source>
</evidence>
<reference evidence="25 26" key="1">
    <citation type="journal article" date="2015" name="Genome Biol. Evol.">
        <title>Phylogenomic analyses indicate that early fungi evolved digesting cell walls of algal ancestors of land plants.</title>
        <authorList>
            <person name="Chang Y."/>
            <person name="Wang S."/>
            <person name="Sekimoto S."/>
            <person name="Aerts A.L."/>
            <person name="Choi C."/>
            <person name="Clum A."/>
            <person name="LaButti K.M."/>
            <person name="Lindquist E.A."/>
            <person name="Yee Ngan C."/>
            <person name="Ohm R.A."/>
            <person name="Salamov A.A."/>
            <person name="Grigoriev I.V."/>
            <person name="Spatafora J.W."/>
            <person name="Berbee M.L."/>
        </authorList>
    </citation>
    <scope>NUCLEOTIDE SEQUENCE [LARGE SCALE GENOMIC DNA]</scope>
    <source>
        <strain evidence="25 26">JEL478</strain>
    </source>
</reference>
<name>A0A139A8Q8_GONPJ</name>
<dbReference type="GO" id="GO:0004460">
    <property type="term" value="F:L-lactate dehydrogenase (cytochrome) activity"/>
    <property type="evidence" value="ECO:0007669"/>
    <property type="project" value="UniProtKB-EC"/>
</dbReference>
<comment type="similarity">
    <text evidence="21">Belongs to the cytochrome b5 family.</text>
</comment>
<evidence type="ECO:0000313" key="25">
    <source>
        <dbReference type="EMBL" id="KXS13117.1"/>
    </source>
</evidence>
<dbReference type="AlphaFoldDB" id="A0A139A8Q8"/>
<dbReference type="PROSITE" id="PS50255">
    <property type="entry name" value="CYTOCHROME_B5_2"/>
    <property type="match status" value="1"/>
</dbReference>
<dbReference type="SMART" id="SM01117">
    <property type="entry name" value="Cyt-b5"/>
    <property type="match status" value="1"/>
</dbReference>
<dbReference type="STRING" id="1344416.A0A139A8Q8"/>
<keyword evidence="10" id="KW-0560">Oxidoreductase</keyword>
<dbReference type="PROSITE" id="PS51349">
    <property type="entry name" value="FMN_HYDROXY_ACID_DH_2"/>
    <property type="match status" value="1"/>
</dbReference>
<evidence type="ECO:0000256" key="15">
    <source>
        <dbReference type="ARBA" id="ARBA00061589"/>
    </source>
</evidence>
<proteinExistence type="inferred from homology"/>
<feature type="domain" description="FMN hydroxy acid dehydrogenase" evidence="24">
    <location>
        <begin position="106"/>
        <end position="467"/>
    </location>
</feature>
<dbReference type="InterPro" id="IPR018506">
    <property type="entry name" value="Cyt_B5_heme-BS"/>
</dbReference>
<evidence type="ECO:0000256" key="1">
    <source>
        <dbReference type="ARBA" id="ARBA00001917"/>
    </source>
</evidence>
<feature type="compositionally biased region" description="Basic and acidic residues" evidence="22">
    <location>
        <begin position="86"/>
        <end position="103"/>
    </location>
</feature>
<evidence type="ECO:0000256" key="6">
    <source>
        <dbReference type="ARBA" id="ARBA00022630"/>
    </source>
</evidence>
<evidence type="ECO:0000256" key="17">
    <source>
        <dbReference type="ARBA" id="ARBA00068515"/>
    </source>
</evidence>
<dbReference type="InterPro" id="IPR008259">
    <property type="entry name" value="FMN_hydac_DH_AS"/>
</dbReference>
<gene>
    <name evidence="25" type="ORF">M427DRAFT_59013</name>
</gene>
<dbReference type="PROSITE" id="PS00191">
    <property type="entry name" value="CYTOCHROME_B5_1"/>
    <property type="match status" value="1"/>
</dbReference>
<dbReference type="GO" id="GO:0006089">
    <property type="term" value="P:lactate metabolic process"/>
    <property type="evidence" value="ECO:0007669"/>
    <property type="project" value="EnsemblFungi"/>
</dbReference>
<evidence type="ECO:0000259" key="23">
    <source>
        <dbReference type="PROSITE" id="PS50255"/>
    </source>
</evidence>
<evidence type="ECO:0000256" key="13">
    <source>
        <dbReference type="ARBA" id="ARBA00052399"/>
    </source>
</evidence>
<dbReference type="OrthoDB" id="1925334at2759"/>
<evidence type="ECO:0000256" key="12">
    <source>
        <dbReference type="ARBA" id="ARBA00023128"/>
    </source>
</evidence>
<dbReference type="Pfam" id="PF01070">
    <property type="entry name" value="FMN_dh"/>
    <property type="match status" value="1"/>
</dbReference>
<evidence type="ECO:0000256" key="11">
    <source>
        <dbReference type="ARBA" id="ARBA00023004"/>
    </source>
</evidence>
<keyword evidence="26" id="KW-1185">Reference proteome</keyword>
<keyword evidence="5 21" id="KW-0349">Heme</keyword>
<keyword evidence="9" id="KW-0809">Transit peptide</keyword>
<comment type="similarity">
    <text evidence="14">In the C-terminal section; belongs to the FMN-dependent alpha-hydroxy acid dehydrogenase family.</text>
</comment>
<dbReference type="EMBL" id="KQ965782">
    <property type="protein sequence ID" value="KXS13117.1"/>
    <property type="molecule type" value="Genomic_DNA"/>
</dbReference>
<dbReference type="PROSITE" id="PS00557">
    <property type="entry name" value="FMN_HYDROXY_ACID_DH_1"/>
    <property type="match status" value="1"/>
</dbReference>
<comment type="subcellular location">
    <subcellularLocation>
        <location evidence="2">Mitochondrion intermembrane space</location>
    </subcellularLocation>
</comment>
<feature type="region of interest" description="Disordered" evidence="22">
    <location>
        <begin position="86"/>
        <end position="107"/>
    </location>
</feature>
<dbReference type="GO" id="GO:0020037">
    <property type="term" value="F:heme binding"/>
    <property type="evidence" value="ECO:0007669"/>
    <property type="project" value="UniProtKB-UniRule"/>
</dbReference>
<dbReference type="InterPro" id="IPR037458">
    <property type="entry name" value="L-MDH/L-LDH_FMN-bd"/>
</dbReference>
<evidence type="ECO:0000256" key="20">
    <source>
        <dbReference type="ARBA" id="ARBA00078938"/>
    </source>
</evidence>
<dbReference type="InterPro" id="IPR000262">
    <property type="entry name" value="FMN-dep_DH"/>
</dbReference>
<dbReference type="InterPro" id="IPR036400">
    <property type="entry name" value="Cyt_B5-like_heme/steroid_sf"/>
</dbReference>
<keyword evidence="7" id="KW-0288">FMN</keyword>
<keyword evidence="6" id="KW-0285">Flavoprotein</keyword>
<dbReference type="InterPro" id="IPR037396">
    <property type="entry name" value="FMN_HAD"/>
</dbReference>
<organism evidence="25 26">
    <name type="scientific">Gonapodya prolifera (strain JEL478)</name>
    <name type="common">Monoblepharis prolifera</name>
    <dbReference type="NCBI Taxonomy" id="1344416"/>
    <lineage>
        <taxon>Eukaryota</taxon>
        <taxon>Fungi</taxon>
        <taxon>Fungi incertae sedis</taxon>
        <taxon>Chytridiomycota</taxon>
        <taxon>Chytridiomycota incertae sedis</taxon>
        <taxon>Monoblepharidomycetes</taxon>
        <taxon>Monoblepharidales</taxon>
        <taxon>Gonapodyaceae</taxon>
        <taxon>Gonapodya</taxon>
    </lineage>
</organism>
<dbReference type="Proteomes" id="UP000070544">
    <property type="component" value="Unassembled WGS sequence"/>
</dbReference>
<dbReference type="FunFam" id="3.20.20.70:FF:000062">
    <property type="entry name" value="Cytochrome b2, mitochondrial, putative"/>
    <property type="match status" value="1"/>
</dbReference>
<protein>
    <recommendedName>
        <fullName evidence="17">L-lactate dehydrogenase (cytochrome)</fullName>
        <ecNumber evidence="16">1.1.2.3</ecNumber>
    </recommendedName>
    <alternativeName>
        <fullName evidence="19">Cytochrome b2</fullName>
    </alternativeName>
    <alternativeName>
        <fullName evidence="18">Flavocytochrome b2</fullName>
    </alternativeName>
    <alternativeName>
        <fullName evidence="20">L-lactate ferricytochrome c oxidoreductase</fullName>
    </alternativeName>
</protein>
<dbReference type="PANTHER" id="PTHR10578">
    <property type="entry name" value="S -2-HYDROXY-ACID OXIDASE-RELATED"/>
    <property type="match status" value="1"/>
</dbReference>
<evidence type="ECO:0000256" key="9">
    <source>
        <dbReference type="ARBA" id="ARBA00022946"/>
    </source>
</evidence>
<dbReference type="InterPro" id="IPR001199">
    <property type="entry name" value="Cyt_B5-like_heme/steroid-bd"/>
</dbReference>
<comment type="cofactor">
    <cofactor evidence="1">
        <name>FMN</name>
        <dbReference type="ChEBI" id="CHEBI:58210"/>
    </cofactor>
</comment>
<evidence type="ECO:0000256" key="22">
    <source>
        <dbReference type="SAM" id="MobiDB-lite"/>
    </source>
</evidence>
<dbReference type="PANTHER" id="PTHR10578:SF148">
    <property type="entry name" value="L-LACTATE DEHYDROGENASE (CYTOCHROME)"/>
    <property type="match status" value="1"/>
</dbReference>
<evidence type="ECO:0000256" key="2">
    <source>
        <dbReference type="ARBA" id="ARBA00004569"/>
    </source>
</evidence>
<sequence>MAPLISAAEVAKHNNKGDCWVILNGDVYDLTNFLPEHPAGANIILKYAGKDGSKAFNPIHPSDIIQKLLPAKVRVGKVDPATLKAEAAEKPSEEELQRQKAESSKPPLSQMLNMWDFEAVAKQVLKKEAWAYYSSGADDEITLRENHAAFGRIWLKPRILIDVAKIDMSTTILGQKSSIPLYISATALGRLGHPDGECNLTRAAHTHDIIQMIPTLASCTFDEIRGAARNGQHQFFQLYVNKDRKITEAVVRKAEAAGCKGLFITVDAPQLGRREKDMRMKFDDDSAIQKETGDRVDRNQGAARAISSFIDPALKWDDIKWFKSITKMPIVLKGVQCAEDAVLAYQYGCQGVVLSNHGGRQLDWSRSGIEILPEVMAALDAVGARDKLEVYVDGGVRRATDIFKAVALGAKAVGIGRPLLYAMSSYGQAGVERALDLLKDEMEMTMRLMGTPTIKDITRSHVITDNLNKHISVVEDFSMNSVYDRLSTSANPKL</sequence>
<dbReference type="Gene3D" id="3.20.20.70">
    <property type="entry name" value="Aldolase class I"/>
    <property type="match status" value="1"/>
</dbReference>
<dbReference type="Gene3D" id="3.10.120.10">
    <property type="entry name" value="Cytochrome b5-like heme/steroid binding domain"/>
    <property type="match status" value="1"/>
</dbReference>
<evidence type="ECO:0000256" key="5">
    <source>
        <dbReference type="ARBA" id="ARBA00022617"/>
    </source>
</evidence>